<evidence type="ECO:0000256" key="4">
    <source>
        <dbReference type="ARBA" id="ARBA00022490"/>
    </source>
</evidence>
<dbReference type="GO" id="GO:0016075">
    <property type="term" value="P:rRNA catabolic process"/>
    <property type="evidence" value="ECO:0007669"/>
    <property type="project" value="TreeGrafter"/>
</dbReference>
<evidence type="ECO:0000313" key="12">
    <source>
        <dbReference type="Proteomes" id="UP000765509"/>
    </source>
</evidence>
<dbReference type="Gene3D" id="3.30.230.70">
    <property type="entry name" value="GHMP Kinase, N-terminal domain"/>
    <property type="match status" value="1"/>
</dbReference>
<dbReference type="InterPro" id="IPR036345">
    <property type="entry name" value="ExoRNase_PH_dom2_sf"/>
</dbReference>
<dbReference type="Pfam" id="PF01138">
    <property type="entry name" value="RNase_PH"/>
    <property type="match status" value="1"/>
</dbReference>
<evidence type="ECO:0000313" key="11">
    <source>
        <dbReference type="EMBL" id="MBW0527379.1"/>
    </source>
</evidence>
<dbReference type="GO" id="GO:0034475">
    <property type="term" value="P:U4 snRNA 3'-end processing"/>
    <property type="evidence" value="ECO:0007669"/>
    <property type="project" value="TreeGrafter"/>
</dbReference>
<dbReference type="PANTHER" id="PTHR11953:SF2">
    <property type="entry name" value="EXOSOME COMPLEX COMPONENT MTR3"/>
    <property type="match status" value="1"/>
</dbReference>
<protein>
    <recommendedName>
        <fullName evidence="10">Exoribonuclease phosphorolytic domain-containing protein</fullName>
    </recommendedName>
</protein>
<evidence type="ECO:0000259" key="10">
    <source>
        <dbReference type="Pfam" id="PF01138"/>
    </source>
</evidence>
<dbReference type="GO" id="GO:0000177">
    <property type="term" value="C:cytoplasmic exosome (RNase complex)"/>
    <property type="evidence" value="ECO:0007669"/>
    <property type="project" value="TreeGrafter"/>
</dbReference>
<dbReference type="Proteomes" id="UP000765509">
    <property type="component" value="Unassembled WGS sequence"/>
</dbReference>
<dbReference type="GO" id="GO:0071028">
    <property type="term" value="P:nuclear mRNA surveillance"/>
    <property type="evidence" value="ECO:0007669"/>
    <property type="project" value="TreeGrafter"/>
</dbReference>
<dbReference type="EMBL" id="AVOT02033475">
    <property type="protein sequence ID" value="MBW0527379.1"/>
    <property type="molecule type" value="Genomic_DNA"/>
</dbReference>
<dbReference type="GO" id="GO:0000176">
    <property type="term" value="C:nuclear exosome (RNase complex)"/>
    <property type="evidence" value="ECO:0007669"/>
    <property type="project" value="TreeGrafter"/>
</dbReference>
<keyword evidence="7" id="KW-0694">RNA-binding</keyword>
<dbReference type="GO" id="GO:0003723">
    <property type="term" value="F:RNA binding"/>
    <property type="evidence" value="ECO:0007669"/>
    <property type="project" value="UniProtKB-KW"/>
</dbReference>
<reference evidence="11" key="1">
    <citation type="submission" date="2021-03" db="EMBL/GenBank/DDBJ databases">
        <title>Draft genome sequence of rust myrtle Austropuccinia psidii MF-1, a brazilian biotype.</title>
        <authorList>
            <person name="Quecine M.C."/>
            <person name="Pachon D.M.R."/>
            <person name="Bonatelli M.L."/>
            <person name="Correr F.H."/>
            <person name="Franceschini L.M."/>
            <person name="Leite T.F."/>
            <person name="Margarido G.R.A."/>
            <person name="Almeida C.A."/>
            <person name="Ferrarezi J.A."/>
            <person name="Labate C.A."/>
        </authorList>
    </citation>
    <scope>NUCLEOTIDE SEQUENCE</scope>
    <source>
        <strain evidence="11">MF-1</strain>
    </source>
</reference>
<accession>A0A9Q3I664</accession>
<keyword evidence="5" id="KW-0698">rRNA processing</keyword>
<feature type="region of interest" description="Disordered" evidence="9">
    <location>
        <begin position="28"/>
        <end position="58"/>
    </location>
</feature>
<dbReference type="AlphaFoldDB" id="A0A9Q3I664"/>
<dbReference type="OrthoDB" id="2504340at2759"/>
<evidence type="ECO:0000256" key="5">
    <source>
        <dbReference type="ARBA" id="ARBA00022552"/>
    </source>
</evidence>
<name>A0A9Q3I664_9BASI</name>
<organism evidence="11 12">
    <name type="scientific">Austropuccinia psidii MF-1</name>
    <dbReference type="NCBI Taxonomy" id="1389203"/>
    <lineage>
        <taxon>Eukaryota</taxon>
        <taxon>Fungi</taxon>
        <taxon>Dikarya</taxon>
        <taxon>Basidiomycota</taxon>
        <taxon>Pucciniomycotina</taxon>
        <taxon>Pucciniomycetes</taxon>
        <taxon>Pucciniales</taxon>
        <taxon>Sphaerophragmiaceae</taxon>
        <taxon>Austropuccinia</taxon>
    </lineage>
</organism>
<evidence type="ECO:0000256" key="8">
    <source>
        <dbReference type="ARBA" id="ARBA00023242"/>
    </source>
</evidence>
<feature type="domain" description="Exoribonuclease phosphorolytic" evidence="10">
    <location>
        <begin position="61"/>
        <end position="190"/>
    </location>
</feature>
<keyword evidence="6" id="KW-0271">Exosome</keyword>
<evidence type="ECO:0000256" key="9">
    <source>
        <dbReference type="SAM" id="MobiDB-lite"/>
    </source>
</evidence>
<proteinExistence type="inferred from homology"/>
<evidence type="ECO:0000256" key="1">
    <source>
        <dbReference type="ARBA" id="ARBA00004123"/>
    </source>
</evidence>
<dbReference type="SUPFAM" id="SSF54211">
    <property type="entry name" value="Ribosomal protein S5 domain 2-like"/>
    <property type="match status" value="1"/>
</dbReference>
<evidence type="ECO:0000256" key="3">
    <source>
        <dbReference type="ARBA" id="ARBA00006678"/>
    </source>
</evidence>
<comment type="caution">
    <text evidence="11">The sequence shown here is derived from an EMBL/GenBank/DDBJ whole genome shotgun (WGS) entry which is preliminary data.</text>
</comment>
<dbReference type="InterPro" id="IPR027408">
    <property type="entry name" value="PNPase/RNase_PH_dom_sf"/>
</dbReference>
<keyword evidence="4" id="KW-0963">Cytoplasm</keyword>
<dbReference type="GO" id="GO:0005730">
    <property type="term" value="C:nucleolus"/>
    <property type="evidence" value="ECO:0007669"/>
    <property type="project" value="TreeGrafter"/>
</dbReference>
<evidence type="ECO:0000256" key="6">
    <source>
        <dbReference type="ARBA" id="ARBA00022835"/>
    </source>
</evidence>
<comment type="subcellular location">
    <subcellularLocation>
        <location evidence="2">Cytoplasm</location>
    </subcellularLocation>
    <subcellularLocation>
        <location evidence="1">Nucleus</location>
    </subcellularLocation>
</comment>
<dbReference type="InterPro" id="IPR001247">
    <property type="entry name" value="ExoRNase_PH_dom1"/>
</dbReference>
<dbReference type="InterPro" id="IPR050080">
    <property type="entry name" value="RNase_PH"/>
</dbReference>
<comment type="similarity">
    <text evidence="3">Belongs to the RNase PH family.</text>
</comment>
<dbReference type="GO" id="GO:0006364">
    <property type="term" value="P:rRNA processing"/>
    <property type="evidence" value="ECO:0007669"/>
    <property type="project" value="UniProtKB-KW"/>
</dbReference>
<dbReference type="GO" id="GO:0071051">
    <property type="term" value="P:poly(A)-dependent snoRNA 3'-end processing"/>
    <property type="evidence" value="ECO:0007669"/>
    <property type="project" value="TreeGrafter"/>
</dbReference>
<sequence length="292" mass="30801">MSAFSILSSTHQASNVFDRRRFVGPESSTPFEFPQDSDGEALDSASNTLQTRADGRSKTDNRPICIKVGTIFQANGSCYIESGKNKVICAVYGPKARSTLSSSSSSSPLVISLRFAPFCVPGGHLSSAASANAEAIACQLLHQSLVPSLLPMAESAFVEIHVTVLEWDGPLSAGLCTMACSIALASASIPIVGLVIPTTLALLPEPCIDPTASEALAASAIFDMSSIPAMQTVTHTSFRTNSDWNTGSIDLDLFDQCLDQCLKNAELLHGFAAKALQEHFQTCLTQNSGPSP</sequence>
<keyword evidence="8" id="KW-0539">Nucleus</keyword>
<dbReference type="InterPro" id="IPR020568">
    <property type="entry name" value="Ribosomal_Su5_D2-typ_SF"/>
</dbReference>
<evidence type="ECO:0000256" key="7">
    <source>
        <dbReference type="ARBA" id="ARBA00022884"/>
    </source>
</evidence>
<dbReference type="SUPFAM" id="SSF55666">
    <property type="entry name" value="Ribonuclease PH domain 2-like"/>
    <property type="match status" value="1"/>
</dbReference>
<gene>
    <name evidence="11" type="ORF">O181_067094</name>
</gene>
<keyword evidence="12" id="KW-1185">Reference proteome</keyword>
<evidence type="ECO:0000256" key="2">
    <source>
        <dbReference type="ARBA" id="ARBA00004496"/>
    </source>
</evidence>
<dbReference type="PANTHER" id="PTHR11953">
    <property type="entry name" value="EXOSOME COMPLEX COMPONENT"/>
    <property type="match status" value="1"/>
</dbReference>